<reference evidence="2 3" key="1">
    <citation type="submission" date="2015-06" db="EMBL/GenBank/DDBJ databases">
        <title>Survival trade-offs in plant roots during colonization by closely related pathogenic and mutualistic fungi.</title>
        <authorList>
            <person name="Hacquard S."/>
            <person name="Kracher B."/>
            <person name="Hiruma K."/>
            <person name="Weinman A."/>
            <person name="Muench P."/>
            <person name="Garrido Oter R."/>
            <person name="Ver Loren van Themaat E."/>
            <person name="Dallerey J.-F."/>
            <person name="Damm U."/>
            <person name="Henrissat B."/>
            <person name="Lespinet O."/>
            <person name="Thon M."/>
            <person name="Kemen E."/>
            <person name="McHardy A.C."/>
            <person name="Schulze-Lefert P."/>
            <person name="O'Connell R.J."/>
        </authorList>
    </citation>
    <scope>NUCLEOTIDE SEQUENCE [LARGE SCALE GENOMIC DNA]</scope>
    <source>
        <strain evidence="2 3">0861</strain>
    </source>
</reference>
<comment type="caution">
    <text evidence="2">The sequence shown here is derived from an EMBL/GenBank/DDBJ whole genome shotgun (WGS) entry which is preliminary data.</text>
</comment>
<gene>
    <name evidence="2" type="ORF">CT0861_04055</name>
</gene>
<evidence type="ECO:0000256" key="1">
    <source>
        <dbReference type="SAM" id="Phobius"/>
    </source>
</evidence>
<keyword evidence="3" id="KW-1185">Reference proteome</keyword>
<proteinExistence type="predicted"/>
<dbReference type="Proteomes" id="UP000076552">
    <property type="component" value="Unassembled WGS sequence"/>
</dbReference>
<sequence>MALAQTRCFTSFVSASVCPTTANWKSKSQKSKEASAYSRLCSDPALANRHLPQVDAFQPNVAKGLGCVRLCIENEEGFRKDDSHRAEVPLGMISQEGRPTTEALRGFGLISPLVSQVVMMAILLLLVVSRQGRALQEDAFLSPVPTNSRSDK</sequence>
<organism evidence="2 3">
    <name type="scientific">Colletotrichum tofieldiae</name>
    <dbReference type="NCBI Taxonomy" id="708197"/>
    <lineage>
        <taxon>Eukaryota</taxon>
        <taxon>Fungi</taxon>
        <taxon>Dikarya</taxon>
        <taxon>Ascomycota</taxon>
        <taxon>Pezizomycotina</taxon>
        <taxon>Sordariomycetes</taxon>
        <taxon>Hypocreomycetidae</taxon>
        <taxon>Glomerellales</taxon>
        <taxon>Glomerellaceae</taxon>
        <taxon>Colletotrichum</taxon>
        <taxon>Colletotrichum spaethianum species complex</taxon>
    </lineage>
</organism>
<keyword evidence="1" id="KW-1133">Transmembrane helix</keyword>
<keyword evidence="1" id="KW-0812">Transmembrane</keyword>
<feature type="transmembrane region" description="Helical" evidence="1">
    <location>
        <begin position="107"/>
        <end position="128"/>
    </location>
</feature>
<dbReference type="EMBL" id="LFIV01000155">
    <property type="protein sequence ID" value="KZL67097.1"/>
    <property type="molecule type" value="Genomic_DNA"/>
</dbReference>
<dbReference type="AlphaFoldDB" id="A0A161Y5M2"/>
<evidence type="ECO:0000313" key="2">
    <source>
        <dbReference type="EMBL" id="KZL67097.1"/>
    </source>
</evidence>
<accession>A0A161Y5M2</accession>
<keyword evidence="1" id="KW-0472">Membrane</keyword>
<evidence type="ECO:0000313" key="3">
    <source>
        <dbReference type="Proteomes" id="UP000076552"/>
    </source>
</evidence>
<name>A0A161Y5M2_9PEZI</name>
<protein>
    <submittedName>
        <fullName evidence="2">Uncharacterized protein</fullName>
    </submittedName>
</protein>